<dbReference type="EMBL" id="MK867354">
    <property type="protein sequence ID" value="QFG06278.1"/>
    <property type="molecule type" value="Genomic_DNA"/>
</dbReference>
<reference evidence="1" key="1">
    <citation type="submission" date="2019-04" db="EMBL/GenBank/DDBJ databases">
        <title>Genomic and proteomic characterization of cyanophage S-SCSM1 provides new insights into understanding the viral gene diversity and phage-host interactions.</title>
        <authorList>
            <person name="Wang Q."/>
            <person name="Xu Y."/>
            <person name="Jiao N."/>
            <person name="Zhang R."/>
        </authorList>
    </citation>
    <scope>NUCLEOTIDE SEQUENCE [LARGE SCALE GENOMIC DNA]</scope>
</reference>
<proteinExistence type="predicted"/>
<dbReference type="Proteomes" id="UP000515683">
    <property type="component" value="Segment"/>
</dbReference>
<gene>
    <name evidence="1" type="ORF">SSCSM1_22</name>
</gene>
<name>A0A6M2ZHB7_9CAUD</name>
<keyword evidence="2" id="KW-1185">Reference proteome</keyword>
<accession>A0A6M2ZHB7</accession>
<evidence type="ECO:0000313" key="2">
    <source>
        <dbReference type="Proteomes" id="UP000515683"/>
    </source>
</evidence>
<protein>
    <submittedName>
        <fullName evidence="1">Neck protein</fullName>
    </submittedName>
</protein>
<organism evidence="1 2">
    <name type="scientific">Synechococcus phage S-SCSM1</name>
    <dbReference type="NCBI Taxonomy" id="2588487"/>
    <lineage>
        <taxon>Viruses</taxon>
        <taxon>Duplodnaviria</taxon>
        <taxon>Heunggongvirae</taxon>
        <taxon>Uroviricota</taxon>
        <taxon>Caudoviricetes</taxon>
        <taxon>Pantevenvirales</taxon>
        <taxon>Kyanoviridae</taxon>
        <taxon>Zhoulongquanvirus</taxon>
        <taxon>Zhoulongquanvirus esscess</taxon>
    </lineage>
</organism>
<evidence type="ECO:0000313" key="1">
    <source>
        <dbReference type="EMBL" id="QFG06278.1"/>
    </source>
</evidence>
<sequence>MAQPSSRQDLINYVKRQLGAPVLEINVADEQIDDLVDDALQYFHERHFDGVVRTYLKYKVTQDDIDRGRSRGGATVSGITTDTVTQTVGATSSFAFEENSNYLPVPSSITGVNKVFRLQSSSATSGSMFSVKYQLFLNDLYYWDSIDLLQYSMVQSKLSDIDHLLNPLKHFRFNQRQDRLYIDADWATLVEDDYFVIDCWRLLDPSTYTQVWNDSFLKMYLTALVKRQWGQNLMKFQGVKLPGGVELNGRQMFDDAEKELERIREKMSSTYELPPLDMIG</sequence>